<reference evidence="2 3" key="1">
    <citation type="submission" date="2024-07" db="EMBL/GenBank/DDBJ databases">
        <title>Section-level genome sequencing and comparative genomics of Aspergillus sections Usti and Cavernicolus.</title>
        <authorList>
            <consortium name="Lawrence Berkeley National Laboratory"/>
            <person name="Nybo J.L."/>
            <person name="Vesth T.C."/>
            <person name="Theobald S."/>
            <person name="Frisvad J.C."/>
            <person name="Larsen T.O."/>
            <person name="Kjaerboelling I."/>
            <person name="Rothschild-Mancinelli K."/>
            <person name="Lyhne E.K."/>
            <person name="Kogle M.E."/>
            <person name="Barry K."/>
            <person name="Clum A."/>
            <person name="Na H."/>
            <person name="Ledsgaard L."/>
            <person name="Lin J."/>
            <person name="Lipzen A."/>
            <person name="Kuo A."/>
            <person name="Riley R."/>
            <person name="Mondo S."/>
            <person name="Labutti K."/>
            <person name="Haridas S."/>
            <person name="Pangalinan J."/>
            <person name="Salamov A.A."/>
            <person name="Simmons B.A."/>
            <person name="Magnuson J.K."/>
            <person name="Chen J."/>
            <person name="Drula E."/>
            <person name="Henrissat B."/>
            <person name="Wiebenga A."/>
            <person name="Lubbers R.J."/>
            <person name="Gomes A.C."/>
            <person name="Makela M.R."/>
            <person name="Stajich J."/>
            <person name="Grigoriev I.V."/>
            <person name="Mortensen U.H."/>
            <person name="De Vries R.P."/>
            <person name="Baker S.E."/>
            <person name="Andersen M.R."/>
        </authorList>
    </citation>
    <scope>NUCLEOTIDE SEQUENCE [LARGE SCALE GENOMIC DNA]</scope>
    <source>
        <strain evidence="2 3">CBS 123904</strain>
    </source>
</reference>
<evidence type="ECO:0000313" key="2">
    <source>
        <dbReference type="EMBL" id="KAL2835448.1"/>
    </source>
</evidence>
<sequence length="192" mass="20321">MATVLSTTLSGSHVFSKPPAASIKLIPGLGIEGDCHFGETVQHRSRLHIKPPPANLRQVHLIPIEILEKVSSTLSATEKTELLAPGALGQNITTQGTDLLSLSVGTELHFEDASGTPAAGPVIVLTGLRNPCPQIDKFQPGLKERFVVRDAQRKIVQRLAGVMATVQAGGEIRAGMRIRVVSPAEHVALGPV</sequence>
<dbReference type="PANTHER" id="PTHR36930:SF1">
    <property type="entry name" value="MOSC DOMAIN-CONTAINING PROTEIN"/>
    <property type="match status" value="1"/>
</dbReference>
<keyword evidence="3" id="KW-1185">Reference proteome</keyword>
<dbReference type="Pfam" id="PF03473">
    <property type="entry name" value="MOSC"/>
    <property type="match status" value="1"/>
</dbReference>
<evidence type="ECO:0000313" key="3">
    <source>
        <dbReference type="Proteomes" id="UP001610446"/>
    </source>
</evidence>
<protein>
    <submittedName>
        <fullName evidence="2">Pyruvate kinase-like protein</fullName>
    </submittedName>
</protein>
<dbReference type="EMBL" id="JBFXLU010000204">
    <property type="protein sequence ID" value="KAL2835448.1"/>
    <property type="molecule type" value="Genomic_DNA"/>
</dbReference>
<dbReference type="Proteomes" id="UP001610446">
    <property type="component" value="Unassembled WGS sequence"/>
</dbReference>
<name>A0ABR4J5X4_9EURO</name>
<dbReference type="InterPro" id="IPR011037">
    <property type="entry name" value="Pyrv_Knase-like_insert_dom_sf"/>
</dbReference>
<comment type="caution">
    <text evidence="2">The sequence shown here is derived from an EMBL/GenBank/DDBJ whole genome shotgun (WGS) entry which is preliminary data.</text>
</comment>
<organism evidence="2 3">
    <name type="scientific">Aspergillus pseudoustus</name>
    <dbReference type="NCBI Taxonomy" id="1810923"/>
    <lineage>
        <taxon>Eukaryota</taxon>
        <taxon>Fungi</taxon>
        <taxon>Dikarya</taxon>
        <taxon>Ascomycota</taxon>
        <taxon>Pezizomycotina</taxon>
        <taxon>Eurotiomycetes</taxon>
        <taxon>Eurotiomycetidae</taxon>
        <taxon>Eurotiales</taxon>
        <taxon>Aspergillaceae</taxon>
        <taxon>Aspergillus</taxon>
        <taxon>Aspergillus subgen. Nidulantes</taxon>
    </lineage>
</organism>
<dbReference type="PANTHER" id="PTHR36930">
    <property type="entry name" value="METAL-SULFUR CLUSTER BIOSYNTHESIS PROTEINS YUAD-RELATED"/>
    <property type="match status" value="1"/>
</dbReference>
<dbReference type="InterPro" id="IPR005302">
    <property type="entry name" value="MoCF_Sase_C"/>
</dbReference>
<dbReference type="Gene3D" id="2.40.33.20">
    <property type="entry name" value="PK beta-barrel domain-like"/>
    <property type="match status" value="1"/>
</dbReference>
<dbReference type="InterPro" id="IPR052716">
    <property type="entry name" value="MOSC_domain"/>
</dbReference>
<proteinExistence type="predicted"/>
<dbReference type="SUPFAM" id="SSF50800">
    <property type="entry name" value="PK beta-barrel domain-like"/>
    <property type="match status" value="1"/>
</dbReference>
<gene>
    <name evidence="2" type="ORF">BJY01DRAFT_252629</name>
</gene>
<accession>A0ABR4J5X4</accession>
<feature type="domain" description="MOSC" evidence="1">
    <location>
        <begin position="18"/>
        <end position="181"/>
    </location>
</feature>
<dbReference type="PROSITE" id="PS51340">
    <property type="entry name" value="MOSC"/>
    <property type="match status" value="1"/>
</dbReference>
<evidence type="ECO:0000259" key="1">
    <source>
        <dbReference type="PROSITE" id="PS51340"/>
    </source>
</evidence>